<dbReference type="OrthoDB" id="9983560at2759"/>
<dbReference type="InterPro" id="IPR016169">
    <property type="entry name" value="FAD-bd_PCMH_sub2"/>
</dbReference>
<reference evidence="5" key="2">
    <citation type="submission" date="2015-01" db="EMBL/GenBank/DDBJ databases">
        <title>Evolutionary Origins and Diversification of the Mycorrhizal Mutualists.</title>
        <authorList>
            <consortium name="DOE Joint Genome Institute"/>
            <consortium name="Mycorrhizal Genomics Consortium"/>
            <person name="Kohler A."/>
            <person name="Kuo A."/>
            <person name="Nagy L.G."/>
            <person name="Floudas D."/>
            <person name="Copeland A."/>
            <person name="Barry K.W."/>
            <person name="Cichocki N."/>
            <person name="Veneault-Fourrey C."/>
            <person name="LaButti K."/>
            <person name="Lindquist E.A."/>
            <person name="Lipzen A."/>
            <person name="Lundell T."/>
            <person name="Morin E."/>
            <person name="Murat C."/>
            <person name="Riley R."/>
            <person name="Ohm R."/>
            <person name="Sun H."/>
            <person name="Tunlid A."/>
            <person name="Henrissat B."/>
            <person name="Grigoriev I.V."/>
            <person name="Hibbett D.S."/>
            <person name="Martin F."/>
        </authorList>
    </citation>
    <scope>NUCLEOTIDE SEQUENCE [LARGE SCALE GENOMIC DNA]</scope>
    <source>
        <strain evidence="5">MAFF 305830</strain>
    </source>
</reference>
<dbReference type="Pfam" id="PF08031">
    <property type="entry name" value="BBE"/>
    <property type="match status" value="1"/>
</dbReference>
<evidence type="ECO:0000259" key="3">
    <source>
        <dbReference type="PROSITE" id="PS51387"/>
    </source>
</evidence>
<dbReference type="InterPro" id="IPR016166">
    <property type="entry name" value="FAD-bd_PCMH"/>
</dbReference>
<reference evidence="4 5" key="1">
    <citation type="submission" date="2014-04" db="EMBL/GenBank/DDBJ databases">
        <authorList>
            <consortium name="DOE Joint Genome Institute"/>
            <person name="Kuo A."/>
            <person name="Zuccaro A."/>
            <person name="Kohler A."/>
            <person name="Nagy L.G."/>
            <person name="Floudas D."/>
            <person name="Copeland A."/>
            <person name="Barry K.W."/>
            <person name="Cichocki N."/>
            <person name="Veneault-Fourrey C."/>
            <person name="LaButti K."/>
            <person name="Lindquist E.A."/>
            <person name="Lipzen A."/>
            <person name="Lundell T."/>
            <person name="Morin E."/>
            <person name="Murat C."/>
            <person name="Sun H."/>
            <person name="Tunlid A."/>
            <person name="Henrissat B."/>
            <person name="Grigoriev I.V."/>
            <person name="Hibbett D.S."/>
            <person name="Martin F."/>
            <person name="Nordberg H.P."/>
            <person name="Cantor M.N."/>
            <person name="Hua S.X."/>
        </authorList>
    </citation>
    <scope>NUCLEOTIDE SEQUENCE [LARGE SCALE GENOMIC DNA]</scope>
    <source>
        <strain evidence="4 5">MAFF 305830</strain>
    </source>
</reference>
<dbReference type="InterPro" id="IPR006094">
    <property type="entry name" value="Oxid_FAD_bind_N"/>
</dbReference>
<dbReference type="InterPro" id="IPR050432">
    <property type="entry name" value="FAD-linked_Oxidoreductases_BP"/>
</dbReference>
<comment type="similarity">
    <text evidence="1">Belongs to the oxygen-dependent FAD-linked oxidoreductase family.</text>
</comment>
<sequence>MAYTSLANIPADKWMALNTSVGGRLHADGVPFSRPCFTSYELNFSNETKCTARQRDYLSEAYRVDTFGSAMNPQWETCQATSQGCLMDWMNPANSDAFASPKICHQGSVSRYYIDVLSPSDVAAAFDFARVTGARIVIKNTGHDYKGRSYAPDSLSLWTHNLQQISYDPTFVPAQCTDTAMTPGLTVGAGVVFGKIYDYAEQNGITFVGGTDRTVGASGGWVQGGGHSLLSNTLGLGVDRALEFKIVTPNGDFLTVNACQNQDLFFALRGGGGGTFGVVMETTFRVEPRPISLRVAKITFPTTSDNWKAVIDIGVKNALKWSEEAWSGIMGSGMVLFTNPNLSLDEASASFQPFADFASSVNGTLVIEDSPTWLTFFNKYITGNPILSQPVGLPGTPASRLVPKRHFENTASQAALKDAILSGTLPAQFKQVLISCPVNYVPPTGATPEASDTSITEAWRSCLWSVVAGTFWNYATDAAGVQASYAKSTEAIRPLKELTPDGGAYSNEANVYEGDHTREFWGSNYPRLLSIKQKYDPEGLLDCWHCGT</sequence>
<dbReference type="EMBL" id="KN824309">
    <property type="protein sequence ID" value="KIM26067.1"/>
    <property type="molecule type" value="Genomic_DNA"/>
</dbReference>
<keyword evidence="2" id="KW-0560">Oxidoreductase</keyword>
<evidence type="ECO:0000313" key="4">
    <source>
        <dbReference type="EMBL" id="KIM26067.1"/>
    </source>
</evidence>
<dbReference type="InterPro" id="IPR036318">
    <property type="entry name" value="FAD-bd_PCMH-like_sf"/>
</dbReference>
<dbReference type="InterPro" id="IPR012951">
    <property type="entry name" value="BBE"/>
</dbReference>
<dbReference type="STRING" id="933852.A0A0C2XA37"/>
<keyword evidence="5" id="KW-1185">Reference proteome</keyword>
<dbReference type="Pfam" id="PF01565">
    <property type="entry name" value="FAD_binding_4"/>
    <property type="match status" value="1"/>
</dbReference>
<evidence type="ECO:0000313" key="5">
    <source>
        <dbReference type="Proteomes" id="UP000054097"/>
    </source>
</evidence>
<dbReference type="HOGENOM" id="CLU_018354_4_0_1"/>
<dbReference type="PANTHER" id="PTHR13878">
    <property type="entry name" value="GULONOLACTONE OXIDASE"/>
    <property type="match status" value="1"/>
</dbReference>
<dbReference type="PROSITE" id="PS51387">
    <property type="entry name" value="FAD_PCMH"/>
    <property type="match status" value="1"/>
</dbReference>
<accession>A0A0C2XA37</accession>
<proteinExistence type="inferred from homology"/>
<organism evidence="4 5">
    <name type="scientific">Serendipita vermifera MAFF 305830</name>
    <dbReference type="NCBI Taxonomy" id="933852"/>
    <lineage>
        <taxon>Eukaryota</taxon>
        <taxon>Fungi</taxon>
        <taxon>Dikarya</taxon>
        <taxon>Basidiomycota</taxon>
        <taxon>Agaricomycotina</taxon>
        <taxon>Agaricomycetes</taxon>
        <taxon>Sebacinales</taxon>
        <taxon>Serendipitaceae</taxon>
        <taxon>Serendipita</taxon>
    </lineage>
</organism>
<dbReference type="Proteomes" id="UP000054097">
    <property type="component" value="Unassembled WGS sequence"/>
</dbReference>
<gene>
    <name evidence="4" type="ORF">M408DRAFT_73257</name>
</gene>
<dbReference type="AlphaFoldDB" id="A0A0C2XA37"/>
<dbReference type="PANTHER" id="PTHR13878:SF91">
    <property type="entry name" value="FAD BINDING DOMAIN PROTEIN (AFU_ORTHOLOGUE AFUA_6G12070)-RELATED"/>
    <property type="match status" value="1"/>
</dbReference>
<evidence type="ECO:0000256" key="1">
    <source>
        <dbReference type="ARBA" id="ARBA00005466"/>
    </source>
</evidence>
<name>A0A0C2XA37_SERVB</name>
<dbReference type="SUPFAM" id="SSF56176">
    <property type="entry name" value="FAD-binding/transporter-associated domain-like"/>
    <property type="match status" value="1"/>
</dbReference>
<dbReference type="GO" id="GO:0016491">
    <property type="term" value="F:oxidoreductase activity"/>
    <property type="evidence" value="ECO:0007669"/>
    <property type="project" value="UniProtKB-KW"/>
</dbReference>
<protein>
    <recommendedName>
        <fullName evidence="3">FAD-binding PCMH-type domain-containing protein</fullName>
    </recommendedName>
</protein>
<evidence type="ECO:0000256" key="2">
    <source>
        <dbReference type="ARBA" id="ARBA00023002"/>
    </source>
</evidence>
<dbReference type="GO" id="GO:0071949">
    <property type="term" value="F:FAD binding"/>
    <property type="evidence" value="ECO:0007669"/>
    <property type="project" value="InterPro"/>
</dbReference>
<feature type="domain" description="FAD-binding PCMH-type" evidence="3">
    <location>
        <begin position="105"/>
        <end position="289"/>
    </location>
</feature>
<dbReference type="Gene3D" id="3.30.465.10">
    <property type="match status" value="2"/>
</dbReference>